<keyword evidence="2" id="KW-0547">Nucleotide-binding</keyword>
<evidence type="ECO:0000313" key="5">
    <source>
        <dbReference type="EMBL" id="WNF34074.1"/>
    </source>
</evidence>
<name>A0ABY9WD41_9BACI</name>
<dbReference type="SUPFAM" id="SSF52540">
    <property type="entry name" value="P-loop containing nucleoside triphosphate hydrolases"/>
    <property type="match status" value="1"/>
</dbReference>
<dbReference type="PANTHER" id="PTHR42939:SF1">
    <property type="entry name" value="ABC TRANSPORTER ATP-BINDING PROTEIN ALBC-RELATED"/>
    <property type="match status" value="1"/>
</dbReference>
<sequence length="265" mass="30587">MLSLYIQHKRHGDEFELKNIEVTIMPSQITLLLGHNGAGKTTIIKSLFGLMDYVGTLSVNNKKIDLNVSEDVDYLKKNVSYISDEIALFDYLTPKEYFSLIENSFKHQVDHQLLEKLIKIFELERYLHIPISNLSHGNKKKTQIVSQLFKGSEFVIFDEPTNGLDPDMVIILRKTLHFLKTKGIGILLSTHHLSFGEELYDKVILLRNGKVKLNCTRDQVFEQFGRMSLEEIYEEANKDYYLKAEEILNAPDVRDNSEDRDSETG</sequence>
<proteinExistence type="predicted"/>
<feature type="domain" description="ABC transporter" evidence="4">
    <location>
        <begin position="2"/>
        <end position="233"/>
    </location>
</feature>
<dbReference type="GO" id="GO:0005524">
    <property type="term" value="F:ATP binding"/>
    <property type="evidence" value="ECO:0007669"/>
    <property type="project" value="UniProtKB-KW"/>
</dbReference>
<keyword evidence="3 5" id="KW-0067">ATP-binding</keyword>
<dbReference type="GeneID" id="301125358"/>
<dbReference type="InterPro" id="IPR003593">
    <property type="entry name" value="AAA+_ATPase"/>
</dbReference>
<keyword evidence="6" id="KW-1185">Reference proteome</keyword>
<dbReference type="Proteomes" id="UP001303701">
    <property type="component" value="Chromosome"/>
</dbReference>
<dbReference type="PANTHER" id="PTHR42939">
    <property type="entry name" value="ABC TRANSPORTER ATP-BINDING PROTEIN ALBC-RELATED"/>
    <property type="match status" value="1"/>
</dbReference>
<dbReference type="RefSeq" id="WP_066248413.1">
    <property type="nucleotide sequence ID" value="NZ_CP134501.1"/>
</dbReference>
<dbReference type="InterPro" id="IPR027417">
    <property type="entry name" value="P-loop_NTPase"/>
</dbReference>
<dbReference type="EMBL" id="CP134501">
    <property type="protein sequence ID" value="WNF34074.1"/>
    <property type="molecule type" value="Genomic_DNA"/>
</dbReference>
<evidence type="ECO:0000256" key="3">
    <source>
        <dbReference type="ARBA" id="ARBA00022840"/>
    </source>
</evidence>
<dbReference type="PROSITE" id="PS50893">
    <property type="entry name" value="ABC_TRANSPORTER_2"/>
    <property type="match status" value="1"/>
</dbReference>
<evidence type="ECO:0000256" key="2">
    <source>
        <dbReference type="ARBA" id="ARBA00022741"/>
    </source>
</evidence>
<gene>
    <name evidence="5" type="ORF">RI196_05250</name>
</gene>
<evidence type="ECO:0000256" key="1">
    <source>
        <dbReference type="ARBA" id="ARBA00022448"/>
    </source>
</evidence>
<protein>
    <submittedName>
        <fullName evidence="5">ABC transporter ATP-binding protein</fullName>
    </submittedName>
</protein>
<dbReference type="Gene3D" id="3.40.50.300">
    <property type="entry name" value="P-loop containing nucleotide triphosphate hydrolases"/>
    <property type="match status" value="1"/>
</dbReference>
<dbReference type="Pfam" id="PF00005">
    <property type="entry name" value="ABC_tran"/>
    <property type="match status" value="1"/>
</dbReference>
<dbReference type="InterPro" id="IPR003439">
    <property type="entry name" value="ABC_transporter-like_ATP-bd"/>
</dbReference>
<evidence type="ECO:0000259" key="4">
    <source>
        <dbReference type="PROSITE" id="PS50893"/>
    </source>
</evidence>
<organism evidence="5 6">
    <name type="scientific">Aeribacillus composti</name>
    <dbReference type="NCBI Taxonomy" id="1868734"/>
    <lineage>
        <taxon>Bacteria</taxon>
        <taxon>Bacillati</taxon>
        <taxon>Bacillota</taxon>
        <taxon>Bacilli</taxon>
        <taxon>Bacillales</taxon>
        <taxon>Bacillaceae</taxon>
        <taxon>Aeribacillus</taxon>
    </lineage>
</organism>
<reference evidence="5 6" key="1">
    <citation type="submission" date="2023-09" db="EMBL/GenBank/DDBJ databases">
        <title>Different Types of Thermotolerant Ring-Cleaving Dioxygenases derived from Aeribacillus composti HB-1 applied for multiple aromatic hydrocarbons removal.</title>
        <authorList>
            <person name="Cao L."/>
            <person name="Li M."/>
            <person name="Ma T."/>
        </authorList>
    </citation>
    <scope>NUCLEOTIDE SEQUENCE [LARGE SCALE GENOMIC DNA]</scope>
    <source>
        <strain evidence="5 6">HB-1</strain>
    </source>
</reference>
<accession>A0ABY9WD41</accession>
<keyword evidence="1" id="KW-0813">Transport</keyword>
<dbReference type="InterPro" id="IPR051782">
    <property type="entry name" value="ABC_Transporter_VariousFunc"/>
</dbReference>
<evidence type="ECO:0000313" key="6">
    <source>
        <dbReference type="Proteomes" id="UP001303701"/>
    </source>
</evidence>
<dbReference type="SMART" id="SM00382">
    <property type="entry name" value="AAA"/>
    <property type="match status" value="1"/>
</dbReference>